<dbReference type="EMBL" id="UOEW01000372">
    <property type="protein sequence ID" value="VAW42715.1"/>
    <property type="molecule type" value="Genomic_DNA"/>
</dbReference>
<keyword evidence="4" id="KW-0645">Protease</keyword>
<dbReference type="PROSITE" id="PS52011">
    <property type="entry name" value="PEPTIDASE_M2"/>
    <property type="match status" value="1"/>
</dbReference>
<dbReference type="GO" id="GO:0008241">
    <property type="term" value="F:peptidyl-dipeptidase activity"/>
    <property type="evidence" value="ECO:0007669"/>
    <property type="project" value="UniProtKB-EC"/>
</dbReference>
<evidence type="ECO:0000256" key="1">
    <source>
        <dbReference type="ARBA" id="ARBA00022729"/>
    </source>
</evidence>
<dbReference type="GO" id="GO:0008237">
    <property type="term" value="F:metallopeptidase activity"/>
    <property type="evidence" value="ECO:0007669"/>
    <property type="project" value="InterPro"/>
</dbReference>
<dbReference type="InterPro" id="IPR001548">
    <property type="entry name" value="Peptidase_M2"/>
</dbReference>
<dbReference type="GO" id="GO:0006508">
    <property type="term" value="P:proteolysis"/>
    <property type="evidence" value="ECO:0007669"/>
    <property type="project" value="InterPro"/>
</dbReference>
<reference evidence="4" key="1">
    <citation type="submission" date="2018-06" db="EMBL/GenBank/DDBJ databases">
        <authorList>
            <person name="Zhirakovskaya E."/>
        </authorList>
    </citation>
    <scope>NUCLEOTIDE SEQUENCE</scope>
</reference>
<proteinExistence type="predicted"/>
<dbReference type="GO" id="GO:0016020">
    <property type="term" value="C:membrane"/>
    <property type="evidence" value="ECO:0007669"/>
    <property type="project" value="InterPro"/>
</dbReference>
<sequence>MKLNTIIQIVLCSVIINSQTLAKSANKDAENFIKEVEKTLLTEGEFAAKTAWIQANFITQDSIWLRAKNNEKTSALTVQYALKASKFDHVQLPADMRRKMMLLKSGLTIAAPVDADKNQQLAEITSSLVAMYGTGKYCQDGNCQTLNDLEEVMTSSRNSDELLEAWQGWRTTSPPMKDKYAKMVELANEGAVNLGFKDTGAMWRSQYDMPADKFAQELDHQFRQVKPLYEALQCHVRAKLTEHYGKEIMGDDGMIPAHLLGNMWAQSWSNIYDLVKPAKADEGSPIDVTKLLKDNNYDHIKMVKAGERFFTSLGLPPLPETFWQRSLFLKPQDREVVCHASAWNLDSIDDLRIKMCIKIDEEDFITIHHELGHSFYQRAYNQLSIIYRNGANDGFHEAIGDTIALSMTPEYFQQIGLIKTAPKSDSDIGMLLKMALERVAFIPFGLMIDQWRWKVFNGEFPTDKYNQGWWQLRNHYQGVKAPIARTEDNFDPGAKYHIPGGTPYTRYFLAHILQFQFHRELCKTAGNTKPLHRCSIYNNKEAGAKLIKILEMGASRPWQDALEVIANSRKMDASAVLDYFAPLKVWLDEQNKDRDCGW</sequence>
<dbReference type="GO" id="GO:0004180">
    <property type="term" value="F:carboxypeptidase activity"/>
    <property type="evidence" value="ECO:0007669"/>
    <property type="project" value="UniProtKB-KW"/>
</dbReference>
<protein>
    <submittedName>
        <fullName evidence="4">Peptidyl-dipeptidase A</fullName>
        <ecNumber evidence="4">3.4.15.1</ecNumber>
    </submittedName>
</protein>
<dbReference type="Pfam" id="PF01401">
    <property type="entry name" value="Peptidase_M2"/>
    <property type="match status" value="1"/>
</dbReference>
<keyword evidence="1" id="KW-0732">Signal</keyword>
<dbReference type="FunFam" id="1.10.1370.30:FF:000005">
    <property type="entry name" value="Angiotensin-converting enzyme"/>
    <property type="match status" value="1"/>
</dbReference>
<keyword evidence="4" id="KW-0121">Carboxypeptidase</keyword>
<name>A0A3B0VGR1_9ZZZZ</name>
<dbReference type="CDD" id="cd06461">
    <property type="entry name" value="M2_ACE"/>
    <property type="match status" value="1"/>
</dbReference>
<keyword evidence="4" id="KW-0378">Hydrolase</keyword>
<dbReference type="PANTHER" id="PTHR10514:SF27">
    <property type="entry name" value="ANGIOTENSIN-CONVERTING ENZYME"/>
    <property type="match status" value="1"/>
</dbReference>
<dbReference type="SUPFAM" id="SSF55486">
    <property type="entry name" value="Metalloproteases ('zincins'), catalytic domain"/>
    <property type="match status" value="1"/>
</dbReference>
<dbReference type="AlphaFoldDB" id="A0A3B0VGR1"/>
<evidence type="ECO:0000313" key="4">
    <source>
        <dbReference type="EMBL" id="VAW42715.1"/>
    </source>
</evidence>
<evidence type="ECO:0000256" key="2">
    <source>
        <dbReference type="ARBA" id="ARBA00023157"/>
    </source>
</evidence>
<evidence type="ECO:0000256" key="3">
    <source>
        <dbReference type="ARBA" id="ARBA00023180"/>
    </source>
</evidence>
<organism evidence="4">
    <name type="scientific">hydrothermal vent metagenome</name>
    <dbReference type="NCBI Taxonomy" id="652676"/>
    <lineage>
        <taxon>unclassified sequences</taxon>
        <taxon>metagenomes</taxon>
        <taxon>ecological metagenomes</taxon>
    </lineage>
</organism>
<accession>A0A3B0VGR1</accession>
<gene>
    <name evidence="4" type="ORF">MNBD_GAMMA01-900</name>
</gene>
<keyword evidence="3" id="KW-0325">Glycoprotein</keyword>
<keyword evidence="2" id="KW-1015">Disulfide bond</keyword>
<dbReference type="PRINTS" id="PR00791">
    <property type="entry name" value="PEPDIPTASEA"/>
</dbReference>
<dbReference type="PANTHER" id="PTHR10514">
    <property type="entry name" value="ANGIOTENSIN-CONVERTING ENZYME"/>
    <property type="match status" value="1"/>
</dbReference>
<dbReference type="EC" id="3.4.15.1" evidence="4"/>
<dbReference type="Gene3D" id="1.10.1370.30">
    <property type="match status" value="2"/>
</dbReference>